<dbReference type="InterPro" id="IPR036388">
    <property type="entry name" value="WH-like_DNA-bd_sf"/>
</dbReference>
<dbReference type="Pfam" id="PF01527">
    <property type="entry name" value="HTH_Tnp_1"/>
    <property type="match status" value="1"/>
</dbReference>
<dbReference type="InterPro" id="IPR002514">
    <property type="entry name" value="Transposase_8"/>
</dbReference>
<dbReference type="GO" id="GO:0006313">
    <property type="term" value="P:DNA transposition"/>
    <property type="evidence" value="ECO:0007669"/>
    <property type="project" value="InterPro"/>
</dbReference>
<dbReference type="NCBIfam" id="NF047595">
    <property type="entry name" value="IS66_ISRel24_TnpA"/>
    <property type="match status" value="1"/>
</dbReference>
<sequence>MGGHVNTIEEEAPVGRRRRRRYSVEFKAQVVAACQGPGVSLAAIALHHKLNANLLRRWVEQAEGNERFLVSRSDVAVQSAVAPAFVPLSLDTKNVRPAEIRVEVRRADQSITVSWPTSEAAQCATWLREWLA</sequence>
<dbReference type="Gene3D" id="1.10.10.10">
    <property type="entry name" value="Winged helix-like DNA-binding domain superfamily/Winged helix DNA-binding domain"/>
    <property type="match status" value="1"/>
</dbReference>
<dbReference type="AlphaFoldDB" id="A0A4Y8MWG4"/>
<dbReference type="EMBL" id="SNVI01000002">
    <property type="protein sequence ID" value="TFE41890.1"/>
    <property type="molecule type" value="Genomic_DNA"/>
</dbReference>
<dbReference type="GO" id="GO:0043565">
    <property type="term" value="F:sequence-specific DNA binding"/>
    <property type="evidence" value="ECO:0007669"/>
    <property type="project" value="InterPro"/>
</dbReference>
<comment type="caution">
    <text evidence="1">The sequence shown here is derived from an EMBL/GenBank/DDBJ whole genome shotgun (WGS) entry which is preliminary data.</text>
</comment>
<gene>
    <name evidence="1" type="ORF">E2553_35210</name>
</gene>
<reference evidence="1 2" key="1">
    <citation type="submission" date="2019-03" db="EMBL/GenBank/DDBJ databases">
        <title>Complete Genome Sequence of Paraburkholderia dipogonis ICMP 19430T, a Nitrogen-fixing Symbiont of the South African Invasive Legume Dipogon lignosus in New Zealand.</title>
        <authorList>
            <person name="De Meyer S.E."/>
        </authorList>
    </citation>
    <scope>NUCLEOTIDE SEQUENCE [LARGE SCALE GENOMIC DNA]</scope>
    <source>
        <strain evidence="1 2">ICMP 19430</strain>
    </source>
</reference>
<organism evidence="1 2">
    <name type="scientific">Paraburkholderia dipogonis</name>
    <dbReference type="NCBI Taxonomy" id="1211383"/>
    <lineage>
        <taxon>Bacteria</taxon>
        <taxon>Pseudomonadati</taxon>
        <taxon>Pseudomonadota</taxon>
        <taxon>Betaproteobacteria</taxon>
        <taxon>Burkholderiales</taxon>
        <taxon>Burkholderiaceae</taxon>
        <taxon>Paraburkholderia</taxon>
    </lineage>
</organism>
<dbReference type="Proteomes" id="UP000297385">
    <property type="component" value="Unassembled WGS sequence"/>
</dbReference>
<dbReference type="InterPro" id="IPR010921">
    <property type="entry name" value="Trp_repressor/repl_initiator"/>
</dbReference>
<accession>A0A4Y8MWG4</accession>
<name>A0A4Y8MWG4_9BURK</name>
<dbReference type="SUPFAM" id="SSF48295">
    <property type="entry name" value="TrpR-like"/>
    <property type="match status" value="1"/>
</dbReference>
<protein>
    <submittedName>
        <fullName evidence="1">Transposase</fullName>
    </submittedName>
</protein>
<evidence type="ECO:0000313" key="1">
    <source>
        <dbReference type="EMBL" id="TFE41890.1"/>
    </source>
</evidence>
<evidence type="ECO:0000313" key="2">
    <source>
        <dbReference type="Proteomes" id="UP000297385"/>
    </source>
</evidence>
<proteinExistence type="predicted"/>
<dbReference type="GO" id="GO:0004803">
    <property type="term" value="F:transposase activity"/>
    <property type="evidence" value="ECO:0007669"/>
    <property type="project" value="InterPro"/>
</dbReference>